<evidence type="ECO:0000256" key="6">
    <source>
        <dbReference type="ARBA" id="ARBA00022989"/>
    </source>
</evidence>
<evidence type="ECO:0000256" key="1">
    <source>
        <dbReference type="ARBA" id="ARBA00004225"/>
    </source>
</evidence>
<comment type="caution">
    <text evidence="11">The sequence shown here is derived from an EMBL/GenBank/DDBJ whole genome shotgun (WGS) entry which is preliminary data.</text>
</comment>
<keyword evidence="12" id="KW-1185">Reference proteome</keyword>
<accession>A0ABR2W6X9</accession>
<evidence type="ECO:0000256" key="7">
    <source>
        <dbReference type="ARBA" id="ARBA00023128"/>
    </source>
</evidence>
<dbReference type="Proteomes" id="UP001479436">
    <property type="component" value="Unassembled WGS sequence"/>
</dbReference>
<name>A0ABR2W6X9_9FUNG</name>
<reference evidence="11 12" key="1">
    <citation type="submission" date="2023-04" db="EMBL/GenBank/DDBJ databases">
        <title>Genome of Basidiobolus ranarum AG-B5.</title>
        <authorList>
            <person name="Stajich J.E."/>
            <person name="Carter-House D."/>
            <person name="Gryganskyi A."/>
        </authorList>
    </citation>
    <scope>NUCLEOTIDE SEQUENCE [LARGE SCALE GENOMIC DNA]</scope>
    <source>
        <strain evidence="11 12">AG-B5</strain>
    </source>
</reference>
<dbReference type="InterPro" id="IPR023395">
    <property type="entry name" value="MCP_dom_sf"/>
</dbReference>
<dbReference type="PANTHER" id="PTHR45624">
    <property type="entry name" value="MITOCHONDRIAL BASIC AMINO ACIDS TRANSPORTER-RELATED"/>
    <property type="match status" value="1"/>
</dbReference>
<keyword evidence="8 9" id="KW-0472">Membrane</keyword>
<evidence type="ECO:0000256" key="2">
    <source>
        <dbReference type="ARBA" id="ARBA00006375"/>
    </source>
</evidence>
<feature type="repeat" description="Solcar" evidence="9">
    <location>
        <begin position="105"/>
        <end position="205"/>
    </location>
</feature>
<dbReference type="InterPro" id="IPR050567">
    <property type="entry name" value="Mitochondrial_Carrier"/>
</dbReference>
<evidence type="ECO:0000256" key="10">
    <source>
        <dbReference type="RuleBase" id="RU000488"/>
    </source>
</evidence>
<feature type="repeat" description="Solcar" evidence="9">
    <location>
        <begin position="2"/>
        <end position="88"/>
    </location>
</feature>
<keyword evidence="6" id="KW-1133">Transmembrane helix</keyword>
<evidence type="ECO:0000256" key="8">
    <source>
        <dbReference type="ARBA" id="ARBA00023136"/>
    </source>
</evidence>
<comment type="subcellular location">
    <subcellularLocation>
        <location evidence="1">Mitochondrion membrane</location>
        <topology evidence="1">Multi-pass membrane protein</topology>
    </subcellularLocation>
</comment>
<comment type="similarity">
    <text evidence="2 10">Belongs to the mitochondrial carrier (TC 2.A.29) family.</text>
</comment>
<dbReference type="Gene3D" id="1.50.40.10">
    <property type="entry name" value="Mitochondrial carrier domain"/>
    <property type="match status" value="1"/>
</dbReference>
<proteinExistence type="inferred from homology"/>
<keyword evidence="3 10" id="KW-0813">Transport</keyword>
<evidence type="ECO:0000256" key="5">
    <source>
        <dbReference type="ARBA" id="ARBA00022737"/>
    </source>
</evidence>
<evidence type="ECO:0000256" key="3">
    <source>
        <dbReference type="ARBA" id="ARBA00022448"/>
    </source>
</evidence>
<dbReference type="EMBL" id="JASJQH010006963">
    <property type="protein sequence ID" value="KAK9721918.1"/>
    <property type="molecule type" value="Genomic_DNA"/>
</dbReference>
<evidence type="ECO:0000256" key="9">
    <source>
        <dbReference type="PROSITE-ProRule" id="PRU00282"/>
    </source>
</evidence>
<dbReference type="PANTHER" id="PTHR45624:SF10">
    <property type="entry name" value="SLC (SOLUTE CARRIER) HOMOLOG"/>
    <property type="match status" value="1"/>
</dbReference>
<dbReference type="InterPro" id="IPR002067">
    <property type="entry name" value="MCP"/>
</dbReference>
<keyword evidence="5" id="KW-0677">Repeat</keyword>
<evidence type="ECO:0000256" key="4">
    <source>
        <dbReference type="ARBA" id="ARBA00022692"/>
    </source>
</evidence>
<feature type="repeat" description="Solcar" evidence="9">
    <location>
        <begin position="216"/>
        <end position="303"/>
    </location>
</feature>
<dbReference type="PRINTS" id="PR00926">
    <property type="entry name" value="MITOCARRIER"/>
</dbReference>
<dbReference type="PROSITE" id="PS50920">
    <property type="entry name" value="SOLCAR"/>
    <property type="match status" value="3"/>
</dbReference>
<dbReference type="SUPFAM" id="SSF103506">
    <property type="entry name" value="Mitochondrial carrier"/>
    <property type="match status" value="1"/>
</dbReference>
<protein>
    <submittedName>
        <fullName evidence="11">Uncharacterized protein</fullName>
    </submittedName>
</protein>
<dbReference type="InterPro" id="IPR018108">
    <property type="entry name" value="MCP_transmembrane"/>
</dbReference>
<gene>
    <name evidence="11" type="ORF">K7432_003038</name>
</gene>
<keyword evidence="4 9" id="KW-0812">Transmembrane</keyword>
<sequence length="303" mass="32663">MAESVHDFVAGYISGVAGIVVGSPLDVLKVRLQTTSESGATSGIYRQLQHMVKAEGLGAWFKGIASPIVGLAGLNSVLFVSYGSTLRALERRSSYNVDQNTNQLAPLSHVYTAGFVAGTACFIVSCPTELIKCRAQVLIAQKTLDVGKGQLKPQLTQKPSSWNMARAIVRESGFQGLYRGGVVTAIRDAPGYGVYFWVYEVFKRQLNANSGDATGWNAVKLILAGGFAGTCSWVSIYPLDVIKSRIQTQALLSVGQRGALMCAKQMYQKEGLSSFTRGLWPTIVRAFPVNAVTFLTYEAIMDG</sequence>
<evidence type="ECO:0000313" key="11">
    <source>
        <dbReference type="EMBL" id="KAK9721918.1"/>
    </source>
</evidence>
<organism evidence="11 12">
    <name type="scientific">Basidiobolus ranarum</name>
    <dbReference type="NCBI Taxonomy" id="34480"/>
    <lineage>
        <taxon>Eukaryota</taxon>
        <taxon>Fungi</taxon>
        <taxon>Fungi incertae sedis</taxon>
        <taxon>Zoopagomycota</taxon>
        <taxon>Entomophthoromycotina</taxon>
        <taxon>Basidiobolomycetes</taxon>
        <taxon>Basidiobolales</taxon>
        <taxon>Basidiobolaceae</taxon>
        <taxon>Basidiobolus</taxon>
    </lineage>
</organism>
<dbReference type="Pfam" id="PF00153">
    <property type="entry name" value="Mito_carr"/>
    <property type="match status" value="3"/>
</dbReference>
<evidence type="ECO:0000313" key="12">
    <source>
        <dbReference type="Proteomes" id="UP001479436"/>
    </source>
</evidence>
<keyword evidence="7" id="KW-0496">Mitochondrion</keyword>